<dbReference type="SUPFAM" id="SSF54637">
    <property type="entry name" value="Thioesterase/thiol ester dehydrase-isomerase"/>
    <property type="match status" value="1"/>
</dbReference>
<organism evidence="3 4">
    <name type="scientific">Thermoplasma acidophilum (strain ATCC 25905 / DSM 1728 / JCM 9062 / NBRC 15155 / AMRC-C165)</name>
    <dbReference type="NCBI Taxonomy" id="273075"/>
    <lineage>
        <taxon>Archaea</taxon>
        <taxon>Methanobacteriati</taxon>
        <taxon>Thermoplasmatota</taxon>
        <taxon>Thermoplasmata</taxon>
        <taxon>Thermoplasmatales</taxon>
        <taxon>Thermoplasmataceae</taxon>
        <taxon>Thermoplasma</taxon>
    </lineage>
</organism>
<dbReference type="STRING" id="273075.gene:9572012"/>
<dbReference type="PaxDb" id="273075-Ta0797m"/>
<gene>
    <name evidence="3" type="ordered locus">Ta0797</name>
</gene>
<evidence type="ECO:0000313" key="3">
    <source>
        <dbReference type="EMBL" id="CAC11927.1"/>
    </source>
</evidence>
<evidence type="ECO:0000256" key="2">
    <source>
        <dbReference type="ARBA" id="ARBA00022801"/>
    </source>
</evidence>
<dbReference type="EnsemblBacteria" id="CAC11927">
    <property type="protein sequence ID" value="CAC11927"/>
    <property type="gene ID" value="CAC11927"/>
</dbReference>
<dbReference type="SMR" id="Q9HK12"/>
<dbReference type="PIRSF" id="PIRSF003230">
    <property type="entry name" value="YbgC"/>
    <property type="match status" value="1"/>
</dbReference>
<keyword evidence="2" id="KW-0378">Hydrolase</keyword>
<dbReference type="Proteomes" id="UP000001024">
    <property type="component" value="Chromosome"/>
</dbReference>
<comment type="similarity">
    <text evidence="1">Belongs to the 4-hydroxybenzoyl-CoA thioesterase family.</text>
</comment>
<dbReference type="Gene3D" id="3.10.129.10">
    <property type="entry name" value="Hotdog Thioesterase"/>
    <property type="match status" value="1"/>
</dbReference>
<proteinExistence type="inferred from homology"/>
<dbReference type="GO" id="GO:0047617">
    <property type="term" value="F:fatty acyl-CoA hydrolase activity"/>
    <property type="evidence" value="ECO:0007669"/>
    <property type="project" value="TreeGrafter"/>
</dbReference>
<dbReference type="AlphaFoldDB" id="Q9HK12"/>
<evidence type="ECO:0008006" key="5">
    <source>
        <dbReference type="Google" id="ProtNLM"/>
    </source>
</evidence>
<dbReference type="EMBL" id="AL445065">
    <property type="protein sequence ID" value="CAC11927.1"/>
    <property type="molecule type" value="Genomic_DNA"/>
</dbReference>
<reference evidence="3 4" key="1">
    <citation type="journal article" date="2000" name="Nature">
        <title>The genome sequence of the thermoacidophilic scavenger Thermoplasma acidophilum.</title>
        <authorList>
            <person name="Ruepp A."/>
            <person name="Graml W."/>
            <person name="Santos-Martinez M.L."/>
            <person name="Koretke K.K."/>
            <person name="Volker C."/>
            <person name="Mewes H.W."/>
            <person name="Frishman D."/>
            <person name="Stocker S."/>
            <person name="Lupas A.N."/>
            <person name="Baumeister W."/>
        </authorList>
    </citation>
    <scope>NUCLEOTIDE SEQUENCE [LARGE SCALE GENOMIC DNA]</scope>
    <source>
        <strain evidence="4">ATCC 25905 / DSM 1728 / JCM 9062 / NBRC 15155 / AMRC-C165</strain>
    </source>
</reference>
<dbReference type="PANTHER" id="PTHR31793:SF24">
    <property type="entry name" value="LONG-CHAIN ACYL-COA THIOESTERASE FADM"/>
    <property type="match status" value="1"/>
</dbReference>
<dbReference type="InterPro" id="IPR050563">
    <property type="entry name" value="4-hydroxybenzoyl-CoA_TE"/>
</dbReference>
<accession>Q9HK12</accession>
<dbReference type="InParanoid" id="Q9HK12"/>
<dbReference type="CDD" id="cd00586">
    <property type="entry name" value="4HBT"/>
    <property type="match status" value="1"/>
</dbReference>
<dbReference type="PANTHER" id="PTHR31793">
    <property type="entry name" value="4-HYDROXYBENZOYL-COA THIOESTERASE FAMILY MEMBER"/>
    <property type="match status" value="1"/>
</dbReference>
<sequence>MRIQIRYDDIDYLGHVNNARFLAYFEIGRLSYMKRFFNTRSAKDISMVIARAELDFERSVMFEDDIFVRTWISRVGNRSFDFSYTIEDDGGTVFCRGRTVNVFVEDGKPVSVPDFVKDLVISDVKT</sequence>
<name>Q9HK12_THEAC</name>
<dbReference type="InterPro" id="IPR006684">
    <property type="entry name" value="YbgC/YbaW"/>
</dbReference>
<dbReference type="Pfam" id="PF13279">
    <property type="entry name" value="4HBT_2"/>
    <property type="match status" value="1"/>
</dbReference>
<dbReference type="KEGG" id="tac:Ta0797"/>
<evidence type="ECO:0000313" key="4">
    <source>
        <dbReference type="Proteomes" id="UP000001024"/>
    </source>
</evidence>
<protein>
    <recommendedName>
        <fullName evidence="5">Thioesterase domain-containing protein</fullName>
    </recommendedName>
</protein>
<dbReference type="InterPro" id="IPR029069">
    <property type="entry name" value="HotDog_dom_sf"/>
</dbReference>
<evidence type="ECO:0000256" key="1">
    <source>
        <dbReference type="ARBA" id="ARBA00005953"/>
    </source>
</evidence>
<dbReference type="eggNOG" id="arCOG01137">
    <property type="taxonomic scope" value="Archaea"/>
</dbReference>
<dbReference type="HOGENOM" id="CLU_101141_2_3_2"/>
<keyword evidence="4" id="KW-1185">Reference proteome</keyword>